<keyword evidence="4 10" id="KW-0812">Transmembrane</keyword>
<dbReference type="AlphaFoldDB" id="A0A6D2IIA1"/>
<evidence type="ECO:0000256" key="6">
    <source>
        <dbReference type="ARBA" id="ARBA00023065"/>
    </source>
</evidence>
<accession>A0A6D2IIA1</accession>
<dbReference type="GO" id="GO:0022841">
    <property type="term" value="F:potassium ion leak channel activity"/>
    <property type="evidence" value="ECO:0007669"/>
    <property type="project" value="TreeGrafter"/>
</dbReference>
<evidence type="ECO:0000256" key="1">
    <source>
        <dbReference type="ARBA" id="ARBA00004141"/>
    </source>
</evidence>
<dbReference type="Gene3D" id="1.10.287.70">
    <property type="match status" value="2"/>
</dbReference>
<comment type="subcellular location">
    <subcellularLocation>
        <location evidence="1">Membrane</location>
        <topology evidence="1">Multi-pass membrane protein</topology>
    </subcellularLocation>
</comment>
<evidence type="ECO:0000259" key="11">
    <source>
        <dbReference type="Pfam" id="PF07885"/>
    </source>
</evidence>
<proteinExistence type="inferred from homology"/>
<dbReference type="SUPFAM" id="SSF81324">
    <property type="entry name" value="Voltage-gated potassium channels"/>
    <property type="match status" value="2"/>
</dbReference>
<dbReference type="GO" id="GO:0005886">
    <property type="term" value="C:plasma membrane"/>
    <property type="evidence" value="ECO:0007669"/>
    <property type="project" value="TreeGrafter"/>
</dbReference>
<dbReference type="Proteomes" id="UP000467841">
    <property type="component" value="Unassembled WGS sequence"/>
</dbReference>
<keyword evidence="7 10" id="KW-0472">Membrane</keyword>
<dbReference type="GO" id="GO:0030322">
    <property type="term" value="P:stabilization of membrane potential"/>
    <property type="evidence" value="ECO:0007669"/>
    <property type="project" value="TreeGrafter"/>
</dbReference>
<dbReference type="GO" id="GO:0015271">
    <property type="term" value="F:outward rectifier potassium channel activity"/>
    <property type="evidence" value="ECO:0007669"/>
    <property type="project" value="TreeGrafter"/>
</dbReference>
<dbReference type="InterPro" id="IPR013099">
    <property type="entry name" value="K_chnl_dom"/>
</dbReference>
<evidence type="ECO:0000256" key="2">
    <source>
        <dbReference type="ARBA" id="ARBA00010159"/>
    </source>
</evidence>
<evidence type="ECO:0000256" key="3">
    <source>
        <dbReference type="ARBA" id="ARBA00022448"/>
    </source>
</evidence>
<evidence type="ECO:0000256" key="9">
    <source>
        <dbReference type="SAM" id="MobiDB-lite"/>
    </source>
</evidence>
<feature type="compositionally biased region" description="Basic and acidic residues" evidence="9">
    <location>
        <begin position="1"/>
        <end position="13"/>
    </location>
</feature>
<evidence type="ECO:0000256" key="10">
    <source>
        <dbReference type="SAM" id="Phobius"/>
    </source>
</evidence>
<comment type="similarity">
    <text evidence="2">Belongs to the two pore domain potassium channel (TC 1.A.1.7) family.</text>
</comment>
<feature type="transmembrane region" description="Helical" evidence="10">
    <location>
        <begin position="102"/>
        <end position="120"/>
    </location>
</feature>
<keyword evidence="8" id="KW-0407">Ion channel</keyword>
<dbReference type="InterPro" id="IPR003280">
    <property type="entry name" value="2pore_dom_K_chnl"/>
</dbReference>
<feature type="domain" description="Potassium channel" evidence="11">
    <location>
        <begin position="108"/>
        <end position="180"/>
    </location>
</feature>
<sequence>MVARSSDLEELKNRKTPPPPTPFHQKRRPTDSWTQSISLFVVTFSTVGYGDISPSTVPAKIVTVLLVVNGIICLETMVGCAAELQERASNALTGGNSKIGKVVSALFLVVMCLIIGIMFIRFHEGFTWVDFVYFAFMSVSTVGYRDVSFKSLKGRLFGSFWILSSTISMACLLIRCGEMMKTEPITQLEEIVVKR</sequence>
<gene>
    <name evidence="12" type="ORF">MERR_LOCUS13980</name>
</gene>
<dbReference type="PRINTS" id="PR01333">
    <property type="entry name" value="2POREKCHANEL"/>
</dbReference>
<feature type="domain" description="Potassium channel" evidence="11">
    <location>
        <begin position="31"/>
        <end position="79"/>
    </location>
</feature>
<evidence type="ECO:0000256" key="4">
    <source>
        <dbReference type="ARBA" id="ARBA00022692"/>
    </source>
</evidence>
<dbReference type="GO" id="GO:0005774">
    <property type="term" value="C:vacuolar membrane"/>
    <property type="evidence" value="ECO:0007669"/>
    <property type="project" value="UniProtKB-ARBA"/>
</dbReference>
<evidence type="ECO:0000256" key="8">
    <source>
        <dbReference type="ARBA" id="ARBA00023303"/>
    </source>
</evidence>
<keyword evidence="5 10" id="KW-1133">Transmembrane helix</keyword>
<evidence type="ECO:0000256" key="5">
    <source>
        <dbReference type="ARBA" id="ARBA00022989"/>
    </source>
</evidence>
<keyword evidence="13" id="KW-1185">Reference proteome</keyword>
<dbReference type="EMBL" id="CACVBM020001052">
    <property type="protein sequence ID" value="CAA7026745.1"/>
    <property type="molecule type" value="Genomic_DNA"/>
</dbReference>
<protein>
    <recommendedName>
        <fullName evidence="11">Potassium channel domain-containing protein</fullName>
    </recommendedName>
</protein>
<dbReference type="Pfam" id="PF07885">
    <property type="entry name" value="Ion_trans_2"/>
    <property type="match status" value="2"/>
</dbReference>
<evidence type="ECO:0000313" key="13">
    <source>
        <dbReference type="Proteomes" id="UP000467841"/>
    </source>
</evidence>
<keyword evidence="3" id="KW-0813">Transport</keyword>
<evidence type="ECO:0000256" key="7">
    <source>
        <dbReference type="ARBA" id="ARBA00023136"/>
    </source>
</evidence>
<evidence type="ECO:0000313" key="12">
    <source>
        <dbReference type="EMBL" id="CAA7026745.1"/>
    </source>
</evidence>
<feature type="transmembrane region" description="Helical" evidence="10">
    <location>
        <begin position="156"/>
        <end position="175"/>
    </location>
</feature>
<keyword evidence="6" id="KW-0406">Ion transport</keyword>
<feature type="region of interest" description="Disordered" evidence="9">
    <location>
        <begin position="1"/>
        <end position="30"/>
    </location>
</feature>
<dbReference type="PANTHER" id="PTHR11003">
    <property type="entry name" value="POTASSIUM CHANNEL, SUBFAMILY K"/>
    <property type="match status" value="1"/>
</dbReference>
<comment type="caution">
    <text evidence="12">The sequence shown here is derived from an EMBL/GenBank/DDBJ whole genome shotgun (WGS) entry which is preliminary data.</text>
</comment>
<organism evidence="12 13">
    <name type="scientific">Microthlaspi erraticum</name>
    <dbReference type="NCBI Taxonomy" id="1685480"/>
    <lineage>
        <taxon>Eukaryota</taxon>
        <taxon>Viridiplantae</taxon>
        <taxon>Streptophyta</taxon>
        <taxon>Embryophyta</taxon>
        <taxon>Tracheophyta</taxon>
        <taxon>Spermatophyta</taxon>
        <taxon>Magnoliopsida</taxon>
        <taxon>eudicotyledons</taxon>
        <taxon>Gunneridae</taxon>
        <taxon>Pentapetalae</taxon>
        <taxon>rosids</taxon>
        <taxon>malvids</taxon>
        <taxon>Brassicales</taxon>
        <taxon>Brassicaceae</taxon>
        <taxon>Coluteocarpeae</taxon>
        <taxon>Microthlaspi</taxon>
    </lineage>
</organism>
<dbReference type="OrthoDB" id="415460at2759"/>
<name>A0A6D2IIA1_9BRAS</name>
<reference evidence="12" key="1">
    <citation type="submission" date="2020-01" db="EMBL/GenBank/DDBJ databases">
        <authorList>
            <person name="Mishra B."/>
        </authorList>
    </citation>
    <scope>NUCLEOTIDE SEQUENCE [LARGE SCALE GENOMIC DNA]</scope>
</reference>
<dbReference type="PANTHER" id="PTHR11003:SF291">
    <property type="entry name" value="IP11374P"/>
    <property type="match status" value="1"/>
</dbReference>